<evidence type="ECO:0000313" key="7">
    <source>
        <dbReference type="EMBL" id="CAB3376318.1"/>
    </source>
</evidence>
<comment type="subcellular location">
    <subcellularLocation>
        <location evidence="1">Secreted</location>
    </subcellularLocation>
</comment>
<evidence type="ECO:0000259" key="6">
    <source>
        <dbReference type="Pfam" id="PF22651"/>
    </source>
</evidence>
<dbReference type="Proteomes" id="UP000494165">
    <property type="component" value="Unassembled WGS sequence"/>
</dbReference>
<dbReference type="InterPro" id="IPR052295">
    <property type="entry name" value="Odorant-binding_protein"/>
</dbReference>
<feature type="signal peptide" evidence="5">
    <location>
        <begin position="1"/>
        <end position="24"/>
    </location>
</feature>
<evidence type="ECO:0000256" key="2">
    <source>
        <dbReference type="ARBA" id="ARBA00008098"/>
    </source>
</evidence>
<dbReference type="PANTHER" id="PTHR21066">
    <property type="entry name" value="ODORANT-BINDING PROTEIN 59A-RELATED"/>
    <property type="match status" value="1"/>
</dbReference>
<sequence length="351" mass="38689">MRDSKGAQLVLVLTLFSLISAIHGFELVRNAGDRVRRQIADTTTTDITTTTDTTSTTDTTTTTPTTAVSSSDSSTASTDATTTTETDTEITTETNTETSTPVTVPPSSASSTATTIFATNAKTTTKAAQNKVQCNKLSFKNLEGCCDNPKFDFFVDSQKLACNERQYDSALFSNTLIYKLHKFQNSKTNRIDYTARALSYPACFTECLFKNINAFPNKVLDNVTLVEYFANKLNSKNNPAWVDAYANAIATCVSMFKGLPRKKTVRVNLRGRVPGECDLEPFFVMQCVLKTVSEDCEASTVTANASCKATRERFLLCNPDGSAKRKYIKYYKIVYERNRPIVLPFIGKKAG</sequence>
<dbReference type="Pfam" id="PF22651">
    <property type="entry name" value="OBP47_like"/>
    <property type="match status" value="1"/>
</dbReference>
<dbReference type="InterPro" id="IPR054577">
    <property type="entry name" value="OBP47-like_dom"/>
</dbReference>
<dbReference type="EMBL" id="CADEPI010000127">
    <property type="protein sequence ID" value="CAB3376318.1"/>
    <property type="molecule type" value="Genomic_DNA"/>
</dbReference>
<accession>A0A8S1D7A8</accession>
<comment type="similarity">
    <text evidence="2">Belongs to the PBP/GOBP family.</text>
</comment>
<gene>
    <name evidence="7" type="ORF">CLODIP_2_CD03721</name>
</gene>
<reference evidence="7 8" key="1">
    <citation type="submission" date="2020-04" db="EMBL/GenBank/DDBJ databases">
        <authorList>
            <person name="Alioto T."/>
            <person name="Alioto T."/>
            <person name="Gomez Garrido J."/>
        </authorList>
    </citation>
    <scope>NUCLEOTIDE SEQUENCE [LARGE SCALE GENOMIC DNA]</scope>
</reference>
<proteinExistence type="inferred from homology"/>
<feature type="domain" description="OBP47-like" evidence="6">
    <location>
        <begin position="185"/>
        <end position="311"/>
    </location>
</feature>
<evidence type="ECO:0000256" key="4">
    <source>
        <dbReference type="SAM" id="MobiDB-lite"/>
    </source>
</evidence>
<dbReference type="Gene3D" id="1.10.238.270">
    <property type="match status" value="1"/>
</dbReference>
<dbReference type="AlphaFoldDB" id="A0A8S1D7A8"/>
<evidence type="ECO:0000256" key="3">
    <source>
        <dbReference type="ARBA" id="ARBA00022525"/>
    </source>
</evidence>
<comment type="caution">
    <text evidence="7">The sequence shown here is derived from an EMBL/GenBank/DDBJ whole genome shotgun (WGS) entry which is preliminary data.</text>
</comment>
<evidence type="ECO:0000256" key="5">
    <source>
        <dbReference type="SAM" id="SignalP"/>
    </source>
</evidence>
<evidence type="ECO:0000313" key="8">
    <source>
        <dbReference type="Proteomes" id="UP000494165"/>
    </source>
</evidence>
<evidence type="ECO:0000256" key="1">
    <source>
        <dbReference type="ARBA" id="ARBA00004613"/>
    </source>
</evidence>
<dbReference type="PANTHER" id="PTHR21066:SF15">
    <property type="entry name" value="GH25962P-RELATED"/>
    <property type="match status" value="1"/>
</dbReference>
<keyword evidence="5" id="KW-0732">Signal</keyword>
<protein>
    <recommendedName>
        <fullName evidence="6">OBP47-like domain-containing protein</fullName>
    </recommendedName>
</protein>
<feature type="chain" id="PRO_5035946671" description="OBP47-like domain-containing protein" evidence="5">
    <location>
        <begin position="25"/>
        <end position="351"/>
    </location>
</feature>
<keyword evidence="3" id="KW-0964">Secreted</keyword>
<name>A0A8S1D7A8_9INSE</name>
<feature type="region of interest" description="Disordered" evidence="4">
    <location>
        <begin position="48"/>
        <end position="111"/>
    </location>
</feature>
<dbReference type="GO" id="GO:0005576">
    <property type="term" value="C:extracellular region"/>
    <property type="evidence" value="ECO:0007669"/>
    <property type="project" value="UniProtKB-SubCell"/>
</dbReference>
<keyword evidence="8" id="KW-1185">Reference proteome</keyword>
<organism evidence="7 8">
    <name type="scientific">Cloeon dipterum</name>
    <dbReference type="NCBI Taxonomy" id="197152"/>
    <lineage>
        <taxon>Eukaryota</taxon>
        <taxon>Metazoa</taxon>
        <taxon>Ecdysozoa</taxon>
        <taxon>Arthropoda</taxon>
        <taxon>Hexapoda</taxon>
        <taxon>Insecta</taxon>
        <taxon>Pterygota</taxon>
        <taxon>Palaeoptera</taxon>
        <taxon>Ephemeroptera</taxon>
        <taxon>Pisciforma</taxon>
        <taxon>Baetidae</taxon>
        <taxon>Cloeon</taxon>
    </lineage>
</organism>